<dbReference type="EMBL" id="KN431327">
    <property type="protein sequence ID" value="KHG25111.1"/>
    <property type="molecule type" value="Genomic_DNA"/>
</dbReference>
<gene>
    <name evidence="2" type="ORF">F383_31653</name>
</gene>
<protein>
    <submittedName>
        <fullName evidence="2">Uncharacterized protein</fullName>
    </submittedName>
</protein>
<sequence>MIRDAQEDLQHMAQVIFPNTVVSVAVFVLRHRGMIRDAKEDMQHIAQVIRLMSRGVDNCDRRLDLRSSSYWSVGPAWKYESIASNGQRIFSD</sequence>
<evidence type="ECO:0000313" key="2">
    <source>
        <dbReference type="EMBL" id="KHG25111.1"/>
    </source>
</evidence>
<evidence type="ECO:0000256" key="1">
    <source>
        <dbReference type="SAM" id="Phobius"/>
    </source>
</evidence>
<keyword evidence="3" id="KW-1185">Reference proteome</keyword>
<name>A0A0B0PNX4_GOSAR</name>
<dbReference type="Proteomes" id="UP000032142">
    <property type="component" value="Unassembled WGS sequence"/>
</dbReference>
<evidence type="ECO:0000313" key="3">
    <source>
        <dbReference type="Proteomes" id="UP000032142"/>
    </source>
</evidence>
<reference evidence="3" key="1">
    <citation type="submission" date="2014-09" db="EMBL/GenBank/DDBJ databases">
        <authorList>
            <person name="Mudge J."/>
            <person name="Ramaraj T."/>
            <person name="Lindquist I.E."/>
            <person name="Bharti A.K."/>
            <person name="Sundararajan A."/>
            <person name="Cameron C.T."/>
            <person name="Woodward J.E."/>
            <person name="May G.D."/>
            <person name="Brubaker C."/>
            <person name="Broadhvest J."/>
            <person name="Wilkins T.A."/>
        </authorList>
    </citation>
    <scope>NUCLEOTIDE SEQUENCE</scope>
    <source>
        <strain evidence="3">cv. AKA8401</strain>
    </source>
</reference>
<organism evidence="2 3">
    <name type="scientific">Gossypium arboreum</name>
    <name type="common">Tree cotton</name>
    <name type="synonym">Gossypium nanking</name>
    <dbReference type="NCBI Taxonomy" id="29729"/>
    <lineage>
        <taxon>Eukaryota</taxon>
        <taxon>Viridiplantae</taxon>
        <taxon>Streptophyta</taxon>
        <taxon>Embryophyta</taxon>
        <taxon>Tracheophyta</taxon>
        <taxon>Spermatophyta</taxon>
        <taxon>Magnoliopsida</taxon>
        <taxon>eudicotyledons</taxon>
        <taxon>Gunneridae</taxon>
        <taxon>Pentapetalae</taxon>
        <taxon>rosids</taxon>
        <taxon>malvids</taxon>
        <taxon>Malvales</taxon>
        <taxon>Malvaceae</taxon>
        <taxon>Malvoideae</taxon>
        <taxon>Gossypium</taxon>
    </lineage>
</organism>
<keyword evidence="1" id="KW-0812">Transmembrane</keyword>
<dbReference type="AlphaFoldDB" id="A0A0B0PNX4"/>
<accession>A0A0B0PNX4</accession>
<proteinExistence type="predicted"/>
<keyword evidence="1" id="KW-1133">Transmembrane helix</keyword>
<feature type="transmembrane region" description="Helical" evidence="1">
    <location>
        <begin position="12"/>
        <end position="29"/>
    </location>
</feature>
<keyword evidence="1" id="KW-0472">Membrane</keyword>